<dbReference type="PROSITE" id="PS50086">
    <property type="entry name" value="TBC_RABGAP"/>
    <property type="match status" value="1"/>
</dbReference>
<organism evidence="3 4">
    <name type="scientific">Lomentospora prolificans</name>
    <dbReference type="NCBI Taxonomy" id="41688"/>
    <lineage>
        <taxon>Eukaryota</taxon>
        <taxon>Fungi</taxon>
        <taxon>Dikarya</taxon>
        <taxon>Ascomycota</taxon>
        <taxon>Pezizomycotina</taxon>
        <taxon>Sordariomycetes</taxon>
        <taxon>Hypocreomycetidae</taxon>
        <taxon>Microascales</taxon>
        <taxon>Microascaceae</taxon>
        <taxon>Lomentospora</taxon>
    </lineage>
</organism>
<dbReference type="VEuPathDB" id="FungiDB:jhhlp_001429"/>
<feature type="compositionally biased region" description="Low complexity" evidence="1">
    <location>
        <begin position="267"/>
        <end position="290"/>
    </location>
</feature>
<feature type="region of interest" description="Disordered" evidence="1">
    <location>
        <begin position="1"/>
        <end position="21"/>
    </location>
</feature>
<feature type="compositionally biased region" description="Polar residues" evidence="1">
    <location>
        <begin position="324"/>
        <end position="342"/>
    </location>
</feature>
<dbReference type="FunFam" id="1.10.8.270:FF:000023">
    <property type="entry name" value="TBC domain-containing protein C1778.09"/>
    <property type="match status" value="1"/>
</dbReference>
<dbReference type="OrthoDB" id="294251at2759"/>
<evidence type="ECO:0000259" key="2">
    <source>
        <dbReference type="PROSITE" id="PS50086"/>
    </source>
</evidence>
<feature type="compositionally biased region" description="Pro residues" evidence="1">
    <location>
        <begin position="41"/>
        <end position="50"/>
    </location>
</feature>
<dbReference type="FunFam" id="1.10.472.80:FF:000055">
    <property type="entry name" value="TBC domain-containing protein C1778.09"/>
    <property type="match status" value="1"/>
</dbReference>
<feature type="region of interest" description="Disordered" evidence="1">
    <location>
        <begin position="592"/>
        <end position="638"/>
    </location>
</feature>
<proteinExistence type="predicted"/>
<evidence type="ECO:0000313" key="4">
    <source>
        <dbReference type="Proteomes" id="UP000233524"/>
    </source>
</evidence>
<feature type="compositionally biased region" description="Low complexity" evidence="1">
    <location>
        <begin position="539"/>
        <end position="559"/>
    </location>
</feature>
<dbReference type="Pfam" id="PF00566">
    <property type="entry name" value="RabGAP-TBC"/>
    <property type="match status" value="1"/>
</dbReference>
<dbReference type="SUPFAM" id="SSF47923">
    <property type="entry name" value="Ypt/Rab-GAP domain of gyp1p"/>
    <property type="match status" value="2"/>
</dbReference>
<comment type="caution">
    <text evidence="3">The sequence shown here is derived from an EMBL/GenBank/DDBJ whole genome shotgun (WGS) entry which is preliminary data.</text>
</comment>
<dbReference type="SMART" id="SM00164">
    <property type="entry name" value="TBC"/>
    <property type="match status" value="1"/>
</dbReference>
<name>A0A2N3NI95_9PEZI</name>
<feature type="domain" description="Rab-GAP TBC" evidence="2">
    <location>
        <begin position="748"/>
        <end position="941"/>
    </location>
</feature>
<feature type="compositionally biased region" description="Basic and acidic residues" evidence="1">
    <location>
        <begin position="525"/>
        <end position="537"/>
    </location>
</feature>
<dbReference type="InterPro" id="IPR000195">
    <property type="entry name" value="Rab-GAP-TBC_dom"/>
</dbReference>
<dbReference type="AlphaFoldDB" id="A0A2N3NI95"/>
<dbReference type="Gene3D" id="1.10.472.80">
    <property type="entry name" value="Ypt/Rab-GAP domain of gyp1p, domain 3"/>
    <property type="match status" value="1"/>
</dbReference>
<accession>A0A2N3NI95</accession>
<dbReference type="Proteomes" id="UP000233524">
    <property type="component" value="Unassembled WGS sequence"/>
</dbReference>
<dbReference type="Gene3D" id="1.10.8.270">
    <property type="entry name" value="putative rabgap domain of human tbc1 domain family member 14 like domains"/>
    <property type="match status" value="1"/>
</dbReference>
<dbReference type="GO" id="GO:0031267">
    <property type="term" value="F:small GTPase binding"/>
    <property type="evidence" value="ECO:0007669"/>
    <property type="project" value="TreeGrafter"/>
</dbReference>
<dbReference type="InterPro" id="IPR050302">
    <property type="entry name" value="Rab_GAP_TBC_domain"/>
</dbReference>
<feature type="compositionally biased region" description="Polar residues" evidence="1">
    <location>
        <begin position="433"/>
        <end position="451"/>
    </location>
</feature>
<dbReference type="STRING" id="41688.A0A2N3NI95"/>
<feature type="region of interest" description="Disordered" evidence="1">
    <location>
        <begin position="507"/>
        <end position="559"/>
    </location>
</feature>
<reference evidence="3 4" key="1">
    <citation type="journal article" date="2017" name="G3 (Bethesda)">
        <title>First Draft Genome Sequence of the Pathogenic Fungus Lomentospora prolificans (Formerly Scedosporium prolificans).</title>
        <authorList>
            <person name="Luo R."/>
            <person name="Zimin A."/>
            <person name="Workman R."/>
            <person name="Fan Y."/>
            <person name="Pertea G."/>
            <person name="Grossman N."/>
            <person name="Wear M.P."/>
            <person name="Jia B."/>
            <person name="Miller H."/>
            <person name="Casadevall A."/>
            <person name="Timp W."/>
            <person name="Zhang S.X."/>
            <person name="Salzberg S.L."/>
        </authorList>
    </citation>
    <scope>NUCLEOTIDE SEQUENCE [LARGE SCALE GENOMIC DNA]</scope>
    <source>
        <strain evidence="3 4">JHH-5317</strain>
    </source>
</reference>
<protein>
    <recommendedName>
        <fullName evidence="2">Rab-GAP TBC domain-containing protein</fullName>
    </recommendedName>
</protein>
<keyword evidence="4" id="KW-1185">Reference proteome</keyword>
<feature type="region of interest" description="Disordered" evidence="1">
    <location>
        <begin position="404"/>
        <end position="481"/>
    </location>
</feature>
<dbReference type="InParanoid" id="A0A2N3NI95"/>
<gene>
    <name evidence="3" type="ORF">jhhlp_001429</name>
</gene>
<feature type="region of interest" description="Disordered" evidence="1">
    <location>
        <begin position="214"/>
        <end position="373"/>
    </location>
</feature>
<feature type="compositionally biased region" description="Low complexity" evidence="1">
    <location>
        <begin position="310"/>
        <end position="323"/>
    </location>
</feature>
<dbReference type="PANTHER" id="PTHR47219">
    <property type="entry name" value="RAB GTPASE-ACTIVATING PROTEIN 1-LIKE"/>
    <property type="match status" value="1"/>
</dbReference>
<feature type="region of interest" description="Disordered" evidence="1">
    <location>
        <begin position="38"/>
        <end position="119"/>
    </location>
</feature>
<evidence type="ECO:0000313" key="3">
    <source>
        <dbReference type="EMBL" id="PKS12131.1"/>
    </source>
</evidence>
<sequence>MSPPKFSSLRSSKRRTASLIPFRDDTSLVAFRYEQTVQAQPPIPIPAPRHPPARSASTSTRTISSNPATPFLIGGHSPPIPPAEEHPALRGDFSSSTDGGDEWKRDSAAPSASSATTIYEEEIDTPALYDKELGLELDTRHRPAVSPAVVEQPDLTESPVVLGDDSAIVIREFLEAQRFACDGDDNKNSPSRPLHPWAAPLPLSSRAILPQEPIQGSPECIKSGSATSPTVPQRRLARSFSFRVSPSTRLKKRSMAEMTTRGSDDGSNNSAATSPTNTHTTTVPTSPSTALFSLSRGMGTKDRSIPPSRGNGSVGTSVNSGVTQTPRLRQSSLDSAAGNNDDAQLPHGPLPPFPKRPATNHGAHSPDRHFSPISISIPTDSLLGDDFMANVSFSKRGSIMFGGKRALPRENMPDDNSTATIEKPADGDANAARPTTNPADTIKATSDTTSAAIGATTNDDDDEAANGAADKPQPAVPRIRVLPADIERESLKVRSLYEAGDAFNWELGAPPSSTGERLAPTPEDPVEKDKHDTHEAEAEQSAQPPAQPTSTSADSSAPPHDLVRREYELAGGAEDWHDVDGADVDRYGFIRPHRLNTPTDANARRERATSRRRNLLTKRDPPELNSARVPGRKVSARSLHTQASEFSVASRRSSISTLRQAANLLPHNRDRRWADEAGEMLTHTPRITHITEDENADRLSEALKQKEWERAEKWRRMAKVIKKGKEGEGMEFEFDTKNPKLIDRTWKGIPDRWRGAAWYSFLATSARANKDAPAEEHLIAEFHRLQSEPCEYDGQIDLDVPRTISQHIMFRRRYRGGQRLLFRVLHAVALYFAETGYVQGMASLAATLLCYFDEEKSFVMMVRMWQLRGLEELYRPGFEGLLSCLKDFETRWLAGKDVAKKLDDLGIDATAFGTRWYLTLFNLSIPFPAQLRIWDVFLLLGGSLPSGPPSSSATKDKEKEKEREGRQLDVLHAAAAALMDALSEIILDSDFDNTMKVLTSWIPVKDEDLLMKVAKAELKYNGKKKG</sequence>
<dbReference type="InterPro" id="IPR035969">
    <property type="entry name" value="Rab-GAP_TBC_sf"/>
</dbReference>
<feature type="compositionally biased region" description="Low complexity" evidence="1">
    <location>
        <begin position="53"/>
        <end position="65"/>
    </location>
</feature>
<evidence type="ECO:0000256" key="1">
    <source>
        <dbReference type="SAM" id="MobiDB-lite"/>
    </source>
</evidence>
<dbReference type="EMBL" id="NLAX01000004">
    <property type="protein sequence ID" value="PKS12131.1"/>
    <property type="molecule type" value="Genomic_DNA"/>
</dbReference>
<dbReference type="PANTHER" id="PTHR47219:SF9">
    <property type="entry name" value="GTPASE ACTIVATING PROTEIN AND CENTROSOME-ASSOCIATED, ISOFORM B"/>
    <property type="match status" value="1"/>
</dbReference>
<dbReference type="GO" id="GO:0005096">
    <property type="term" value="F:GTPase activator activity"/>
    <property type="evidence" value="ECO:0007669"/>
    <property type="project" value="TreeGrafter"/>
</dbReference>